<keyword evidence="6" id="KW-1185">Reference proteome</keyword>
<dbReference type="SUPFAM" id="SSF51445">
    <property type="entry name" value="(Trans)glycosidases"/>
    <property type="match status" value="1"/>
</dbReference>
<evidence type="ECO:0000256" key="3">
    <source>
        <dbReference type="ARBA" id="ARBA00023295"/>
    </source>
</evidence>
<keyword evidence="2" id="KW-0378">Hydrolase</keyword>
<dbReference type="InterPro" id="IPR002053">
    <property type="entry name" value="Glyco_hydro_25"/>
</dbReference>
<evidence type="ECO:0000313" key="6">
    <source>
        <dbReference type="Proteomes" id="UP001501442"/>
    </source>
</evidence>
<evidence type="ECO:0000256" key="1">
    <source>
        <dbReference type="ARBA" id="ARBA00010646"/>
    </source>
</evidence>
<dbReference type="InterPro" id="IPR018077">
    <property type="entry name" value="Glyco_hydro_fam25_subgr"/>
</dbReference>
<evidence type="ECO:0000313" key="5">
    <source>
        <dbReference type="EMBL" id="GAA4638148.1"/>
    </source>
</evidence>
<comment type="caution">
    <text evidence="5">The sequence shown here is derived from an EMBL/GenBank/DDBJ whole genome shotgun (WGS) entry which is preliminary data.</text>
</comment>
<organism evidence="5 6">
    <name type="scientific">Actinoallomurus vinaceus</name>
    <dbReference type="NCBI Taxonomy" id="1080074"/>
    <lineage>
        <taxon>Bacteria</taxon>
        <taxon>Bacillati</taxon>
        <taxon>Actinomycetota</taxon>
        <taxon>Actinomycetes</taxon>
        <taxon>Streptosporangiales</taxon>
        <taxon>Thermomonosporaceae</taxon>
        <taxon>Actinoallomurus</taxon>
    </lineage>
</organism>
<keyword evidence="4" id="KW-0732">Signal</keyword>
<comment type="similarity">
    <text evidence="1">Belongs to the glycosyl hydrolase 25 family.</text>
</comment>
<evidence type="ECO:0000256" key="4">
    <source>
        <dbReference type="SAM" id="SignalP"/>
    </source>
</evidence>
<dbReference type="Pfam" id="PF01183">
    <property type="entry name" value="Glyco_hydro_25"/>
    <property type="match status" value="1"/>
</dbReference>
<dbReference type="PANTHER" id="PTHR34135">
    <property type="entry name" value="LYSOZYME"/>
    <property type="match status" value="1"/>
</dbReference>
<keyword evidence="3" id="KW-0326">Glycosidase</keyword>
<dbReference type="PANTHER" id="PTHR34135:SF2">
    <property type="entry name" value="LYSOZYME"/>
    <property type="match status" value="1"/>
</dbReference>
<dbReference type="SMART" id="SM00641">
    <property type="entry name" value="Glyco_25"/>
    <property type="match status" value="1"/>
</dbReference>
<accession>A0ABP8US44</accession>
<feature type="signal peptide" evidence="4">
    <location>
        <begin position="1"/>
        <end position="25"/>
    </location>
</feature>
<name>A0ABP8US44_9ACTN</name>
<dbReference type="Proteomes" id="UP001501442">
    <property type="component" value="Unassembled WGS sequence"/>
</dbReference>
<dbReference type="Gene3D" id="3.20.20.80">
    <property type="entry name" value="Glycosidases"/>
    <property type="match status" value="1"/>
</dbReference>
<feature type="chain" id="PRO_5046695574" description="Lysozyme" evidence="4">
    <location>
        <begin position="26"/>
        <end position="351"/>
    </location>
</feature>
<evidence type="ECO:0008006" key="7">
    <source>
        <dbReference type="Google" id="ProtNLM"/>
    </source>
</evidence>
<proteinExistence type="inferred from homology"/>
<protein>
    <recommendedName>
        <fullName evidence="7">Lysozyme</fullName>
    </recommendedName>
</protein>
<dbReference type="PROSITE" id="PS51904">
    <property type="entry name" value="GLYCOSYL_HYDROL_F25_2"/>
    <property type="match status" value="1"/>
</dbReference>
<sequence>MARKVVVGAAAVAAALGLGSGAASAATPTPGPLRTPIARAAADGATVPGLDVSSGQPNINWSQVYGSGRRFAYVSAADGTSKNPSYTAQTNGAKAAGLLAGAYFFAEPVFETGTTHADWFLDQIHYTPDGRTLPPALDVEHNTNQPACDGVGAGTWQAYIRDFTAEVKRRTGADAVIYVSPAFWQDCVGGSTAFSRTNPLWVAHWGVNQPAMPGGWPYYTFWQTGMGSVPGVSGSVDIDVFGGSMDQLRKFAPGKADGLPYQVTGVDAQGLAVQSQPHVGHVVRYVSEGTTLSVSCQTVHGDQVDGRVKNGRPFTTWDRLTDGTFVYDWYMNTPVVDADGYSPGIPHCAGG</sequence>
<gene>
    <name evidence="5" type="ORF">GCM10023196_094750</name>
</gene>
<dbReference type="InterPro" id="IPR017853">
    <property type="entry name" value="GH"/>
</dbReference>
<reference evidence="6" key="1">
    <citation type="journal article" date="2019" name="Int. J. Syst. Evol. Microbiol.">
        <title>The Global Catalogue of Microorganisms (GCM) 10K type strain sequencing project: providing services to taxonomists for standard genome sequencing and annotation.</title>
        <authorList>
            <consortium name="The Broad Institute Genomics Platform"/>
            <consortium name="The Broad Institute Genome Sequencing Center for Infectious Disease"/>
            <person name="Wu L."/>
            <person name="Ma J."/>
        </authorList>
    </citation>
    <scope>NUCLEOTIDE SEQUENCE [LARGE SCALE GENOMIC DNA]</scope>
    <source>
        <strain evidence="6">JCM 17939</strain>
    </source>
</reference>
<evidence type="ECO:0000256" key="2">
    <source>
        <dbReference type="ARBA" id="ARBA00022801"/>
    </source>
</evidence>
<dbReference type="EMBL" id="BAABHK010000021">
    <property type="protein sequence ID" value="GAA4638148.1"/>
    <property type="molecule type" value="Genomic_DNA"/>
</dbReference>